<protein>
    <submittedName>
        <fullName evidence="1">Uncharacterized protein</fullName>
    </submittedName>
</protein>
<dbReference type="EMBL" id="BAAAZR010000066">
    <property type="protein sequence ID" value="GAA3846974.1"/>
    <property type="molecule type" value="Genomic_DNA"/>
</dbReference>
<evidence type="ECO:0000313" key="1">
    <source>
        <dbReference type="EMBL" id="GAA3846974.1"/>
    </source>
</evidence>
<sequence>MLADARPDSFCSVHPRRGLSDLVVPSPRAMGVLAKAADQLVQHHRGVGGRRGIADRYLPGGIQPGEDLTWAAVR</sequence>
<dbReference type="RefSeq" id="WP_344953911.1">
    <property type="nucleotide sequence ID" value="NZ_BAAAZR010000066.1"/>
</dbReference>
<proteinExistence type="predicted"/>
<accession>A0ABP7JK94</accession>
<keyword evidence="2" id="KW-1185">Reference proteome</keyword>
<name>A0ABP7JK94_9ACTN</name>
<evidence type="ECO:0000313" key="2">
    <source>
        <dbReference type="Proteomes" id="UP001500888"/>
    </source>
</evidence>
<gene>
    <name evidence="1" type="ORF">GCM10022226_83270</name>
</gene>
<comment type="caution">
    <text evidence="1">The sequence shown here is derived from an EMBL/GenBank/DDBJ whole genome shotgun (WGS) entry which is preliminary data.</text>
</comment>
<dbReference type="Proteomes" id="UP001500888">
    <property type="component" value="Unassembled WGS sequence"/>
</dbReference>
<organism evidence="1 2">
    <name type="scientific">Sphaerisporangium flaviroseum</name>
    <dbReference type="NCBI Taxonomy" id="509199"/>
    <lineage>
        <taxon>Bacteria</taxon>
        <taxon>Bacillati</taxon>
        <taxon>Actinomycetota</taxon>
        <taxon>Actinomycetes</taxon>
        <taxon>Streptosporangiales</taxon>
        <taxon>Streptosporangiaceae</taxon>
        <taxon>Sphaerisporangium</taxon>
    </lineage>
</organism>
<reference evidence="2" key="1">
    <citation type="journal article" date="2019" name="Int. J. Syst. Evol. Microbiol.">
        <title>The Global Catalogue of Microorganisms (GCM) 10K type strain sequencing project: providing services to taxonomists for standard genome sequencing and annotation.</title>
        <authorList>
            <consortium name="The Broad Institute Genomics Platform"/>
            <consortium name="The Broad Institute Genome Sequencing Center for Infectious Disease"/>
            <person name="Wu L."/>
            <person name="Ma J."/>
        </authorList>
    </citation>
    <scope>NUCLEOTIDE SEQUENCE [LARGE SCALE GENOMIC DNA]</scope>
    <source>
        <strain evidence="2">JCM 16908</strain>
    </source>
</reference>